<feature type="region of interest" description="Disordered" evidence="1">
    <location>
        <begin position="84"/>
        <end position="162"/>
    </location>
</feature>
<organism evidence="2 3">
    <name type="scientific">Prorocentrum cordatum</name>
    <dbReference type="NCBI Taxonomy" id="2364126"/>
    <lineage>
        <taxon>Eukaryota</taxon>
        <taxon>Sar</taxon>
        <taxon>Alveolata</taxon>
        <taxon>Dinophyceae</taxon>
        <taxon>Prorocentrales</taxon>
        <taxon>Prorocentraceae</taxon>
        <taxon>Prorocentrum</taxon>
    </lineage>
</organism>
<comment type="caution">
    <text evidence="2">The sequence shown here is derived from an EMBL/GenBank/DDBJ whole genome shotgun (WGS) entry which is preliminary data.</text>
</comment>
<keyword evidence="3" id="KW-1185">Reference proteome</keyword>
<proteinExistence type="predicted"/>
<accession>A0ABN9SZ44</accession>
<dbReference type="Proteomes" id="UP001189429">
    <property type="component" value="Unassembled WGS sequence"/>
</dbReference>
<protein>
    <submittedName>
        <fullName evidence="2">Uncharacterized protein</fullName>
    </submittedName>
</protein>
<name>A0ABN9SZ44_9DINO</name>
<dbReference type="EMBL" id="CAUYUJ010014183">
    <property type="protein sequence ID" value="CAK0837901.1"/>
    <property type="molecule type" value="Genomic_DNA"/>
</dbReference>
<reference evidence="2" key="1">
    <citation type="submission" date="2023-10" db="EMBL/GenBank/DDBJ databases">
        <authorList>
            <person name="Chen Y."/>
            <person name="Shah S."/>
            <person name="Dougan E. K."/>
            <person name="Thang M."/>
            <person name="Chan C."/>
        </authorList>
    </citation>
    <scope>NUCLEOTIDE SEQUENCE [LARGE SCALE GENOMIC DNA]</scope>
</reference>
<gene>
    <name evidence="2" type="ORF">PCOR1329_LOCUS33982</name>
</gene>
<evidence type="ECO:0000313" key="3">
    <source>
        <dbReference type="Proteomes" id="UP001189429"/>
    </source>
</evidence>
<sequence>AAAPAAALAPLHSWLLEARGQQHLAPALAAFLDFRGGRADAGSLAMHLQDICSHFLAGVSLARMLASGLPGDGAAVRSALGKDIKPARAWGTPTGSPARLQQRRCRADAGPAPGRPPGGRGASLSPAPSEPLPRQRSSVSALPSVRGLRAARPKAGPLLRAS</sequence>
<evidence type="ECO:0000313" key="2">
    <source>
        <dbReference type="EMBL" id="CAK0837901.1"/>
    </source>
</evidence>
<evidence type="ECO:0000256" key="1">
    <source>
        <dbReference type="SAM" id="MobiDB-lite"/>
    </source>
</evidence>
<feature type="non-terminal residue" evidence="2">
    <location>
        <position position="1"/>
    </location>
</feature>